<dbReference type="Proteomes" id="UP000251431">
    <property type="component" value="Unassembled WGS sequence"/>
</dbReference>
<dbReference type="AlphaFoldDB" id="A0A2X0XJW8"/>
<gene>
    <name evidence="1" type="ORF">NCTC7582_02327</name>
</gene>
<reference evidence="1 2" key="1">
    <citation type="submission" date="2018-06" db="EMBL/GenBank/DDBJ databases">
        <authorList>
            <consortium name="Pathogen Informatics"/>
            <person name="Doyle S."/>
        </authorList>
    </citation>
    <scope>NUCLEOTIDE SEQUENCE [LARGE SCALE GENOMIC DNA]</scope>
    <source>
        <strain evidence="1 2">NCTC7582</strain>
    </source>
</reference>
<name>A0A2X0XJW8_9BACI</name>
<accession>A0A2X0XJW8</accession>
<evidence type="ECO:0000313" key="2">
    <source>
        <dbReference type="Proteomes" id="UP000251431"/>
    </source>
</evidence>
<organism evidence="1 2">
    <name type="scientific">Lysinibacillus capsici</name>
    <dbReference type="NCBI Taxonomy" id="2115968"/>
    <lineage>
        <taxon>Bacteria</taxon>
        <taxon>Bacillati</taxon>
        <taxon>Bacillota</taxon>
        <taxon>Bacilli</taxon>
        <taxon>Bacillales</taxon>
        <taxon>Bacillaceae</taxon>
        <taxon>Lysinibacillus</taxon>
    </lineage>
</organism>
<evidence type="ECO:0000313" key="1">
    <source>
        <dbReference type="EMBL" id="SPT99454.1"/>
    </source>
</evidence>
<sequence length="58" mass="6868">MTYIIEETHVNFASLSFPYLKLTFTPNYKSILIAYKTLVYFMAFLTFDPYLDCITLLK</sequence>
<dbReference type="EMBL" id="UAQE01000001">
    <property type="protein sequence ID" value="SPT99454.1"/>
    <property type="molecule type" value="Genomic_DNA"/>
</dbReference>
<proteinExistence type="predicted"/>
<protein>
    <submittedName>
        <fullName evidence="1">Uncharacterized protein</fullName>
    </submittedName>
</protein>